<evidence type="ECO:0000313" key="3">
    <source>
        <dbReference type="Proteomes" id="UP000831775"/>
    </source>
</evidence>
<dbReference type="Proteomes" id="UP000831775">
    <property type="component" value="Chromosome"/>
</dbReference>
<reference evidence="2 3" key="1">
    <citation type="submission" date="2022-04" db="EMBL/GenBank/DDBJ databases">
        <title>Leucobacter sp. isolated from rhizosphere of onion.</title>
        <authorList>
            <person name="Won M."/>
            <person name="Lee C.-M."/>
            <person name="Woen H.-Y."/>
            <person name="Kwon S.-W."/>
        </authorList>
    </citation>
    <scope>NUCLEOTIDE SEQUENCE [LARGE SCALE GENOMIC DNA]</scope>
    <source>
        <strain evidence="2 3">H25R-14</strain>
    </source>
</reference>
<protein>
    <submittedName>
        <fullName evidence="2">Uncharacterized protein</fullName>
    </submittedName>
</protein>
<dbReference type="EMBL" id="CP095043">
    <property type="protein sequence ID" value="UOQ59421.1"/>
    <property type="molecule type" value="Genomic_DNA"/>
</dbReference>
<feature type="transmembrane region" description="Helical" evidence="1">
    <location>
        <begin position="90"/>
        <end position="108"/>
    </location>
</feature>
<proteinExistence type="predicted"/>
<organism evidence="2 3">
    <name type="scientific">Leucobacter rhizosphaerae</name>
    <dbReference type="NCBI Taxonomy" id="2932245"/>
    <lineage>
        <taxon>Bacteria</taxon>
        <taxon>Bacillati</taxon>
        <taxon>Actinomycetota</taxon>
        <taxon>Actinomycetes</taxon>
        <taxon>Micrococcales</taxon>
        <taxon>Microbacteriaceae</taxon>
        <taxon>Leucobacter</taxon>
    </lineage>
</organism>
<keyword evidence="1" id="KW-1133">Transmembrane helix</keyword>
<name>A0ABY4FSZ0_9MICO</name>
<sequence length="111" mass="11567">MSRRLTRGLVTAAAACYTANVLFGSAVATGLIDNRRIRWVHHALYIATCTASGSAIVAGAVQRERAAVLLAPAVLPLAALPRGGGGRRHIALAASAAGPFVIALVRVWRRN</sequence>
<dbReference type="RefSeq" id="WP_244684430.1">
    <property type="nucleotide sequence ID" value="NZ_CP095043.1"/>
</dbReference>
<evidence type="ECO:0000256" key="1">
    <source>
        <dbReference type="SAM" id="Phobius"/>
    </source>
</evidence>
<keyword evidence="1" id="KW-0812">Transmembrane</keyword>
<keyword evidence="3" id="KW-1185">Reference proteome</keyword>
<gene>
    <name evidence="2" type="ORF">MUN76_10190</name>
</gene>
<evidence type="ECO:0000313" key="2">
    <source>
        <dbReference type="EMBL" id="UOQ59421.1"/>
    </source>
</evidence>
<accession>A0ABY4FSZ0</accession>
<keyword evidence="1" id="KW-0472">Membrane</keyword>
<feature type="transmembrane region" description="Helical" evidence="1">
    <location>
        <begin position="40"/>
        <end position="59"/>
    </location>
</feature>